<name>A0ABP7HBJ4_9ACTN</name>
<comment type="caution">
    <text evidence="1">The sequence shown here is derived from an EMBL/GenBank/DDBJ whole genome shotgun (WGS) entry which is preliminary data.</text>
</comment>
<dbReference type="EMBL" id="BAAAZR010000001">
    <property type="protein sequence ID" value="GAA3788291.1"/>
    <property type="molecule type" value="Genomic_DNA"/>
</dbReference>
<sequence>MEWAPAACTLPTEERPLRVAEFDELFASALCGLERVTSTRLRLVLAGGAQVEETARGLAARESDCCSFFVFTFAGDGKSLVLDVEVPAVQAKVLDGLAAQAVKAAPRVAP</sequence>
<reference evidence="2" key="1">
    <citation type="journal article" date="2019" name="Int. J. Syst. Evol. Microbiol.">
        <title>The Global Catalogue of Microorganisms (GCM) 10K type strain sequencing project: providing services to taxonomists for standard genome sequencing and annotation.</title>
        <authorList>
            <consortium name="The Broad Institute Genomics Platform"/>
            <consortium name="The Broad Institute Genome Sequencing Center for Infectious Disease"/>
            <person name="Wu L."/>
            <person name="Ma J."/>
        </authorList>
    </citation>
    <scope>NUCLEOTIDE SEQUENCE [LARGE SCALE GENOMIC DNA]</scope>
    <source>
        <strain evidence="2">JCM 16908</strain>
    </source>
</reference>
<proteinExistence type="predicted"/>
<evidence type="ECO:0008006" key="3">
    <source>
        <dbReference type="Google" id="ProtNLM"/>
    </source>
</evidence>
<organism evidence="1 2">
    <name type="scientific">Sphaerisporangium flaviroseum</name>
    <dbReference type="NCBI Taxonomy" id="509199"/>
    <lineage>
        <taxon>Bacteria</taxon>
        <taxon>Bacillati</taxon>
        <taxon>Actinomycetota</taxon>
        <taxon>Actinomycetes</taxon>
        <taxon>Streptosporangiales</taxon>
        <taxon>Streptosporangiaceae</taxon>
        <taxon>Sphaerisporangium</taxon>
    </lineage>
</organism>
<protein>
    <recommendedName>
        <fullName evidence="3">Arsenate reductase</fullName>
    </recommendedName>
</protein>
<keyword evidence="2" id="KW-1185">Reference proteome</keyword>
<gene>
    <name evidence="1" type="ORF">GCM10022226_03610</name>
</gene>
<evidence type="ECO:0000313" key="1">
    <source>
        <dbReference type="EMBL" id="GAA3788291.1"/>
    </source>
</evidence>
<evidence type="ECO:0000313" key="2">
    <source>
        <dbReference type="Proteomes" id="UP001500888"/>
    </source>
</evidence>
<accession>A0ABP7HBJ4</accession>
<dbReference type="Proteomes" id="UP001500888">
    <property type="component" value="Unassembled WGS sequence"/>
</dbReference>